<dbReference type="AlphaFoldDB" id="A0A5A7SB58"/>
<feature type="transmembrane region" description="Helical" evidence="1">
    <location>
        <begin position="77"/>
        <end position="96"/>
    </location>
</feature>
<keyword evidence="1" id="KW-0812">Transmembrane</keyword>
<dbReference type="Proteomes" id="UP000322244">
    <property type="component" value="Unassembled WGS sequence"/>
</dbReference>
<dbReference type="RefSeq" id="WP_149431965.1">
    <property type="nucleotide sequence ID" value="NZ_VLNY01000010.1"/>
</dbReference>
<keyword evidence="1" id="KW-0472">Membrane</keyword>
<dbReference type="OrthoDB" id="5191116at2"/>
<sequence length="200" mass="21403">MSFAYLFAEVFTAAAWKTPYSFAHDSISSLGVTTCEAGSCSPLHDVMNFSFIALGIVTFLGALLLSRHIPSVVGKRWILVLAALIAASTAATGIFPANDGTIVHWSAVLPGFVARHVVLVIIAWHFWNHNRWVAVWSALCAITGITGGVLLLAKTLQFGTGERLALYPLPLWMAVTGAAVLVALLRRTLLKSFGPFALPA</sequence>
<keyword evidence="3" id="KW-1185">Reference proteome</keyword>
<evidence type="ECO:0000256" key="1">
    <source>
        <dbReference type="SAM" id="Phobius"/>
    </source>
</evidence>
<name>A0A5A7SB58_9NOCA</name>
<protein>
    <recommendedName>
        <fullName evidence="4">DUF998 domain-containing protein</fullName>
    </recommendedName>
</protein>
<feature type="transmembrane region" description="Helical" evidence="1">
    <location>
        <begin position="165"/>
        <end position="185"/>
    </location>
</feature>
<keyword evidence="1" id="KW-1133">Transmembrane helix</keyword>
<organism evidence="2 3">
    <name type="scientific">Antrihabitans cavernicola</name>
    <dbReference type="NCBI Taxonomy" id="2495913"/>
    <lineage>
        <taxon>Bacteria</taxon>
        <taxon>Bacillati</taxon>
        <taxon>Actinomycetota</taxon>
        <taxon>Actinomycetes</taxon>
        <taxon>Mycobacteriales</taxon>
        <taxon>Nocardiaceae</taxon>
        <taxon>Antrihabitans</taxon>
    </lineage>
</organism>
<reference evidence="2 3" key="1">
    <citation type="submission" date="2019-07" db="EMBL/GenBank/DDBJ databases">
        <title>Rhodococcus cavernicolus sp. nov., isolated from a cave.</title>
        <authorList>
            <person name="Lee S.D."/>
        </authorList>
    </citation>
    <scope>NUCLEOTIDE SEQUENCE [LARGE SCALE GENOMIC DNA]</scope>
    <source>
        <strain evidence="2 3">C1-24</strain>
    </source>
</reference>
<feature type="transmembrane region" description="Helical" evidence="1">
    <location>
        <begin position="102"/>
        <end position="126"/>
    </location>
</feature>
<accession>A0A5A7SB58</accession>
<gene>
    <name evidence="2" type="ORF">FOY51_19500</name>
</gene>
<feature type="transmembrane region" description="Helical" evidence="1">
    <location>
        <begin position="133"/>
        <end position="153"/>
    </location>
</feature>
<evidence type="ECO:0008006" key="4">
    <source>
        <dbReference type="Google" id="ProtNLM"/>
    </source>
</evidence>
<comment type="caution">
    <text evidence="2">The sequence shown here is derived from an EMBL/GenBank/DDBJ whole genome shotgun (WGS) entry which is preliminary data.</text>
</comment>
<dbReference type="EMBL" id="VLNY01000010">
    <property type="protein sequence ID" value="KAA0021461.1"/>
    <property type="molecule type" value="Genomic_DNA"/>
</dbReference>
<feature type="transmembrane region" description="Helical" evidence="1">
    <location>
        <begin position="46"/>
        <end position="65"/>
    </location>
</feature>
<evidence type="ECO:0000313" key="3">
    <source>
        <dbReference type="Proteomes" id="UP000322244"/>
    </source>
</evidence>
<proteinExistence type="predicted"/>
<evidence type="ECO:0000313" key="2">
    <source>
        <dbReference type="EMBL" id="KAA0021461.1"/>
    </source>
</evidence>